<dbReference type="EMBL" id="CP125947">
    <property type="protein sequence ID" value="WHS67250.1"/>
    <property type="molecule type" value="Genomic_DNA"/>
</dbReference>
<evidence type="ECO:0000256" key="3">
    <source>
        <dbReference type="ARBA" id="ARBA00022692"/>
    </source>
</evidence>
<dbReference type="SUPFAM" id="SSF103473">
    <property type="entry name" value="MFS general substrate transporter"/>
    <property type="match status" value="1"/>
</dbReference>
<feature type="transmembrane region" description="Helical" evidence="6">
    <location>
        <begin position="62"/>
        <end position="84"/>
    </location>
</feature>
<gene>
    <name evidence="8" type="ORF">QMY55_09100</name>
</gene>
<feature type="transmembrane region" description="Helical" evidence="6">
    <location>
        <begin position="90"/>
        <end position="110"/>
    </location>
</feature>
<evidence type="ECO:0000313" key="8">
    <source>
        <dbReference type="EMBL" id="WHS67250.1"/>
    </source>
</evidence>
<feature type="transmembrane region" description="Helical" evidence="6">
    <location>
        <begin position="178"/>
        <end position="199"/>
    </location>
</feature>
<evidence type="ECO:0000259" key="7">
    <source>
        <dbReference type="PROSITE" id="PS50850"/>
    </source>
</evidence>
<feature type="transmembrane region" description="Helical" evidence="6">
    <location>
        <begin position="234"/>
        <end position="255"/>
    </location>
</feature>
<reference evidence="8 9" key="1">
    <citation type="submission" date="2023-05" db="EMBL/GenBank/DDBJ databases">
        <authorList>
            <person name="Yin Y."/>
            <person name="Lu Z."/>
        </authorList>
    </citation>
    <scope>NUCLEOTIDE SEQUENCE [LARGE SCALE GENOMIC DNA]</scope>
    <source>
        <strain evidence="8 9">ZM22</strain>
    </source>
</reference>
<dbReference type="Proteomes" id="UP001240697">
    <property type="component" value="Chromosome"/>
</dbReference>
<keyword evidence="9" id="KW-1185">Reference proteome</keyword>
<dbReference type="Gene3D" id="1.20.1250.20">
    <property type="entry name" value="MFS general substrate transporter like domains"/>
    <property type="match status" value="2"/>
</dbReference>
<keyword evidence="3 6" id="KW-0812">Transmembrane</keyword>
<accession>A0ABY8SXW1</accession>
<dbReference type="PANTHER" id="PTHR23505:SF79">
    <property type="entry name" value="PROTEIN SPINSTER"/>
    <property type="match status" value="1"/>
</dbReference>
<keyword evidence="4 6" id="KW-1133">Transmembrane helix</keyword>
<dbReference type="Pfam" id="PF07690">
    <property type="entry name" value="MFS_1"/>
    <property type="match status" value="1"/>
</dbReference>
<feature type="domain" description="Major facilitator superfamily (MFS) profile" evidence="7">
    <location>
        <begin position="26"/>
        <end position="418"/>
    </location>
</feature>
<dbReference type="InterPro" id="IPR036259">
    <property type="entry name" value="MFS_trans_sf"/>
</dbReference>
<evidence type="ECO:0000256" key="6">
    <source>
        <dbReference type="SAM" id="Phobius"/>
    </source>
</evidence>
<evidence type="ECO:0000256" key="1">
    <source>
        <dbReference type="ARBA" id="ARBA00004141"/>
    </source>
</evidence>
<dbReference type="InterPro" id="IPR020846">
    <property type="entry name" value="MFS_dom"/>
</dbReference>
<dbReference type="RefSeq" id="WP_283488296.1">
    <property type="nucleotide sequence ID" value="NZ_CP125947.1"/>
</dbReference>
<organism evidence="8 9">
    <name type="scientific">Comamonas resistens</name>
    <dbReference type="NCBI Taxonomy" id="3046670"/>
    <lineage>
        <taxon>Bacteria</taxon>
        <taxon>Pseudomonadati</taxon>
        <taxon>Pseudomonadota</taxon>
        <taxon>Betaproteobacteria</taxon>
        <taxon>Burkholderiales</taxon>
        <taxon>Comamonadaceae</taxon>
        <taxon>Comamonas</taxon>
    </lineage>
</organism>
<feature type="transmembrane region" description="Helical" evidence="6">
    <location>
        <begin position="395"/>
        <end position="414"/>
    </location>
</feature>
<evidence type="ECO:0000256" key="4">
    <source>
        <dbReference type="ARBA" id="ARBA00022989"/>
    </source>
</evidence>
<feature type="transmembrane region" description="Helical" evidence="6">
    <location>
        <begin position="150"/>
        <end position="172"/>
    </location>
</feature>
<feature type="transmembrane region" description="Helical" evidence="6">
    <location>
        <begin position="305"/>
        <end position="324"/>
    </location>
</feature>
<feature type="transmembrane region" description="Helical" evidence="6">
    <location>
        <begin position="336"/>
        <end position="357"/>
    </location>
</feature>
<name>A0ABY8SXW1_9BURK</name>
<feature type="transmembrane region" description="Helical" evidence="6">
    <location>
        <begin position="275"/>
        <end position="293"/>
    </location>
</feature>
<sequence>MLAPEADSHANQSNDYAVSRPRAWFAFAMIFLLMLSDYIDRQIVVSLFPHLKEEWGLSDKQLGALVSVISVVVAVGSLPVALLADRFGRVKSIVAMASVWSVATIACMFARNYGQLFGARAVVGLGETGYGAVGSALVNGLFPRRLHSTLLGAFFAASALGAVLGVMLGGFIADHWGWRAAFGAVGFPGLAMALLFMMVPDYKNVVVKFAPKVQSPSPAAFVKRLYTALTSGQTLLWVCLAGASQLIVVSTIWAWMPSFFNRYHDMDATSAAKHAALVVLCCAVGALFWGWVADRISQRRPRNKLLAMCVLTLLTFVVLTYAFVGNISTNLQHALILLGSFLMTCTVGVTTSTVLNVTHPGLRATGSAVLALFQNLFGLAVGPFVGGLISDAWGLNTALAVIPSIAILSAICFWKASRCYETDMVLVAAIARDEAQGIAPQDDAHVMRPLSAKA</sequence>
<evidence type="ECO:0000313" key="9">
    <source>
        <dbReference type="Proteomes" id="UP001240697"/>
    </source>
</evidence>
<comment type="subcellular location">
    <subcellularLocation>
        <location evidence="1">Membrane</location>
        <topology evidence="1">Multi-pass membrane protein</topology>
    </subcellularLocation>
</comment>
<dbReference type="PANTHER" id="PTHR23505">
    <property type="entry name" value="SPINSTER"/>
    <property type="match status" value="1"/>
</dbReference>
<evidence type="ECO:0000256" key="5">
    <source>
        <dbReference type="ARBA" id="ARBA00023136"/>
    </source>
</evidence>
<keyword evidence="5 6" id="KW-0472">Membrane</keyword>
<feature type="transmembrane region" description="Helical" evidence="6">
    <location>
        <begin position="369"/>
        <end position="389"/>
    </location>
</feature>
<dbReference type="InterPro" id="IPR044770">
    <property type="entry name" value="MFS_spinster-like"/>
</dbReference>
<protein>
    <submittedName>
        <fullName evidence="8">MFS transporter</fullName>
    </submittedName>
</protein>
<evidence type="ECO:0000256" key="2">
    <source>
        <dbReference type="ARBA" id="ARBA00022448"/>
    </source>
</evidence>
<feature type="transmembrane region" description="Helical" evidence="6">
    <location>
        <begin position="23"/>
        <end position="41"/>
    </location>
</feature>
<dbReference type="PROSITE" id="PS50850">
    <property type="entry name" value="MFS"/>
    <property type="match status" value="1"/>
</dbReference>
<keyword evidence="2" id="KW-0813">Transport</keyword>
<proteinExistence type="predicted"/>
<dbReference type="InterPro" id="IPR011701">
    <property type="entry name" value="MFS"/>
</dbReference>